<gene>
    <name evidence="2" type="ORF">F5147DRAFT_656516</name>
</gene>
<organism evidence="2 3">
    <name type="scientific">Suillus discolor</name>
    <dbReference type="NCBI Taxonomy" id="1912936"/>
    <lineage>
        <taxon>Eukaryota</taxon>
        <taxon>Fungi</taxon>
        <taxon>Dikarya</taxon>
        <taxon>Basidiomycota</taxon>
        <taxon>Agaricomycotina</taxon>
        <taxon>Agaricomycetes</taxon>
        <taxon>Agaricomycetidae</taxon>
        <taxon>Boletales</taxon>
        <taxon>Suillineae</taxon>
        <taxon>Suillaceae</taxon>
        <taxon>Suillus</taxon>
    </lineage>
</organism>
<feature type="compositionally biased region" description="Pro residues" evidence="1">
    <location>
        <begin position="342"/>
        <end position="353"/>
    </location>
</feature>
<accession>A0A9P7JPU8</accession>
<dbReference type="OrthoDB" id="2691251at2759"/>
<dbReference type="RefSeq" id="XP_041288296.1">
    <property type="nucleotide sequence ID" value="XM_041434121.1"/>
</dbReference>
<reference evidence="2" key="1">
    <citation type="journal article" date="2020" name="New Phytol.">
        <title>Comparative genomics reveals dynamic genome evolution in host specialist ectomycorrhizal fungi.</title>
        <authorList>
            <person name="Lofgren L.A."/>
            <person name="Nguyen N.H."/>
            <person name="Vilgalys R."/>
            <person name="Ruytinx J."/>
            <person name="Liao H.L."/>
            <person name="Branco S."/>
            <person name="Kuo A."/>
            <person name="LaButti K."/>
            <person name="Lipzen A."/>
            <person name="Andreopoulos W."/>
            <person name="Pangilinan J."/>
            <person name="Riley R."/>
            <person name="Hundley H."/>
            <person name="Na H."/>
            <person name="Barry K."/>
            <person name="Grigoriev I.V."/>
            <person name="Stajich J.E."/>
            <person name="Kennedy P.G."/>
        </authorList>
    </citation>
    <scope>NUCLEOTIDE SEQUENCE</scope>
    <source>
        <strain evidence="2">FC423</strain>
    </source>
</reference>
<name>A0A9P7JPU8_9AGAM</name>
<dbReference type="Proteomes" id="UP000823399">
    <property type="component" value="Unassembled WGS sequence"/>
</dbReference>
<protein>
    <submittedName>
        <fullName evidence="2">Uncharacterized protein</fullName>
    </submittedName>
</protein>
<feature type="compositionally biased region" description="Basic and acidic residues" evidence="1">
    <location>
        <begin position="61"/>
        <end position="71"/>
    </location>
</feature>
<feature type="region of interest" description="Disordered" evidence="1">
    <location>
        <begin position="305"/>
        <end position="365"/>
    </location>
</feature>
<feature type="region of interest" description="Disordered" evidence="1">
    <location>
        <begin position="479"/>
        <end position="503"/>
    </location>
</feature>
<dbReference type="EMBL" id="JABBWM010000068">
    <property type="protein sequence ID" value="KAG2096704.1"/>
    <property type="molecule type" value="Genomic_DNA"/>
</dbReference>
<dbReference type="GeneID" id="64696380"/>
<proteinExistence type="predicted"/>
<evidence type="ECO:0000256" key="1">
    <source>
        <dbReference type="SAM" id="MobiDB-lite"/>
    </source>
</evidence>
<keyword evidence="3" id="KW-1185">Reference proteome</keyword>
<feature type="compositionally biased region" description="Low complexity" evidence="1">
    <location>
        <begin position="479"/>
        <end position="490"/>
    </location>
</feature>
<feature type="region of interest" description="Disordered" evidence="1">
    <location>
        <begin position="54"/>
        <end position="79"/>
    </location>
</feature>
<evidence type="ECO:0000313" key="2">
    <source>
        <dbReference type="EMBL" id="KAG2096704.1"/>
    </source>
</evidence>
<dbReference type="AlphaFoldDB" id="A0A9P7JPU8"/>
<comment type="caution">
    <text evidence="2">The sequence shown here is derived from an EMBL/GenBank/DDBJ whole genome shotgun (WGS) entry which is preliminary data.</text>
</comment>
<evidence type="ECO:0000313" key="3">
    <source>
        <dbReference type="Proteomes" id="UP000823399"/>
    </source>
</evidence>
<sequence length="737" mass="82494">MAPRRWTTSQELEWLQNELPEFLKMQKEQKLTRFYELLSPKWFSRFPERFKYWEPTGNPPHGRDEVDHQNDDSIPDGDESVLLPLTPEQEAELEGANEIRRKKLKEWFRNNAKSKTTPSSTSTSKAFAQLLGQRARSVRDLKDIEVYSRTYYKMKVQPLVEDDIQENQLDAKNRIAIVQKHIHNCFEAEPEEVKAEIREEAAKINASRRLGSIVSDTRTKEEIYRAIQELPMVLGQICDDLAKLTGGWHFSVVMGGADPMCPGDIMTLSYHHSKNQDGHSFKAANPDFHEQYLMPFEKHLQRVFTTSSSSLPIPSPSPPQAHTHHDPEEPSLPVPVESPMMIPDPSPPAPPDFASPNTQNDTHTPVPVESLMDPNFPVCDTDIDAFLATICPLASDGPHGDSLPRVSATPLPSLFTTNSHSVLPISSTPVENVTPSPGLEHSTAVDNDSHSLLLVSSAPAPLTDLRSLLPISSAPAPLTDTTSIPTTTNTLIPAGSVPSVSTAPGRRSLLRQRSFAQCDGYLVYLGIERTITWFNQLEMFLKKRVETLNENVQLKITYAKPKSDCDQAQANNSAAKCAMVTAQQVIYQRTPADSGVNRHVKGWGFIRKHDNVVTINWIFEGSGTTDEGCIPIPRSDGIASETGRAKVREKNGCEGAVEAGVMENRFEENDAPSGLLSARRHCKSRRQQFDMRVETEVVTVEVEVDNGSEWFSKAEPERDRWGRPRTENHFAVRFWLV</sequence>